<dbReference type="Proteomes" id="UP001549167">
    <property type="component" value="Unassembled WGS sequence"/>
</dbReference>
<reference evidence="1 2" key="1">
    <citation type="submission" date="2024-06" db="EMBL/GenBank/DDBJ databases">
        <title>Genomic Encyclopedia of Type Strains, Phase IV (KMG-IV): sequencing the most valuable type-strain genomes for metagenomic binning, comparative biology and taxonomic classification.</title>
        <authorList>
            <person name="Goeker M."/>
        </authorList>
    </citation>
    <scope>NUCLEOTIDE SEQUENCE [LARGE SCALE GENOMIC DNA]</scope>
    <source>
        <strain evidence="1 2">DSM 23520</strain>
    </source>
</reference>
<proteinExistence type="predicted"/>
<protein>
    <submittedName>
        <fullName evidence="1">Uncharacterized protein</fullName>
    </submittedName>
</protein>
<name>A0ABV2KSS7_9BACI</name>
<accession>A0ABV2KSS7</accession>
<dbReference type="Pfam" id="PF26326">
    <property type="entry name" value="YtzJ"/>
    <property type="match status" value="1"/>
</dbReference>
<organism evidence="1 2">
    <name type="scientific">Alkalibacillus flavidus</name>
    <dbReference type="NCBI Taxonomy" id="546021"/>
    <lineage>
        <taxon>Bacteria</taxon>
        <taxon>Bacillati</taxon>
        <taxon>Bacillota</taxon>
        <taxon>Bacilli</taxon>
        <taxon>Bacillales</taxon>
        <taxon>Bacillaceae</taxon>
        <taxon>Alkalibacillus</taxon>
    </lineage>
</organism>
<gene>
    <name evidence="1" type="ORF">ABID56_000717</name>
</gene>
<dbReference type="InterPro" id="IPR058867">
    <property type="entry name" value="YtzJ"/>
</dbReference>
<evidence type="ECO:0000313" key="2">
    <source>
        <dbReference type="Proteomes" id="UP001549167"/>
    </source>
</evidence>
<evidence type="ECO:0000313" key="1">
    <source>
        <dbReference type="EMBL" id="MET3682636.1"/>
    </source>
</evidence>
<keyword evidence="2" id="KW-1185">Reference proteome</keyword>
<sequence length="63" mass="7522">MFVQYKQRIANEKINRLKDGYSAYAESEELIRLMKRRIQANNLTIYEDHTDIGSWFIPQDRSG</sequence>
<dbReference type="EMBL" id="JBEPMX010000002">
    <property type="protein sequence ID" value="MET3682636.1"/>
    <property type="molecule type" value="Genomic_DNA"/>
</dbReference>
<comment type="caution">
    <text evidence="1">The sequence shown here is derived from an EMBL/GenBank/DDBJ whole genome shotgun (WGS) entry which is preliminary data.</text>
</comment>
<dbReference type="RefSeq" id="WP_354219249.1">
    <property type="nucleotide sequence ID" value="NZ_JBEPMX010000002.1"/>
</dbReference>